<gene>
    <name evidence="2" type="primary">mnmD</name>
    <name evidence="2" type="ORF">P7122_10930</name>
</gene>
<keyword evidence="3" id="KW-1185">Reference proteome</keyword>
<feature type="domain" description="MnmC-like methyltransferase" evidence="1">
    <location>
        <begin position="148"/>
        <end position="228"/>
    </location>
</feature>
<accession>A0ABT6G2X6</accession>
<dbReference type="Proteomes" id="UP001529085">
    <property type="component" value="Unassembled WGS sequence"/>
</dbReference>
<comment type="caution">
    <text evidence="2">The sequence shown here is derived from an EMBL/GenBank/DDBJ whole genome shotgun (WGS) entry which is preliminary data.</text>
</comment>
<evidence type="ECO:0000313" key="3">
    <source>
        <dbReference type="Proteomes" id="UP001529085"/>
    </source>
</evidence>
<dbReference type="PANTHER" id="PTHR39963:SF1">
    <property type="entry name" value="MNMC-LIKE METHYLTRANSFERASE DOMAIN-CONTAINING PROTEIN"/>
    <property type="match status" value="1"/>
</dbReference>
<protein>
    <submittedName>
        <fullName evidence="2">tRNA (5-methylaminomethyl-2-thiouridine)(34)-methyltransferase MnmD</fullName>
    </submittedName>
</protein>
<dbReference type="NCBIfam" id="NF033855">
    <property type="entry name" value="tRNA_MNMC2"/>
    <property type="match status" value="1"/>
</dbReference>
<dbReference type="EMBL" id="JARSBN010000005">
    <property type="protein sequence ID" value="MDG4716391.1"/>
    <property type="molecule type" value="Genomic_DNA"/>
</dbReference>
<dbReference type="SUPFAM" id="SSF53335">
    <property type="entry name" value="S-adenosyl-L-methionine-dependent methyltransferases"/>
    <property type="match status" value="1"/>
</dbReference>
<proteinExistence type="predicted"/>
<dbReference type="PANTHER" id="PTHR39963">
    <property type="entry name" value="SLL0983 PROTEIN"/>
    <property type="match status" value="1"/>
</dbReference>
<sequence length="231" mass="26648">MKRKIITTSDGSKTIQIEDWNEQYHSIHGAIQEANHVFIKHGLLFYLQACYPEPVSGSRPISILEIGFGTGLNAFLTFLKAEELQESVNYVGVEAYPVKPEEIQQLNYVELISEKFKAEFEKMHNISWEEKHNVSKGFTLEKQEKFFKDIIDQDKYDIIYFDAFGARVQPELWTEDIFAIMYKALKEKGVLVTYSAKGSVRRAMQAVGFVVERLPGPPGKREMLRARKMRS</sequence>
<name>A0ABT6G2X6_9FLAO</name>
<reference evidence="2 3" key="1">
    <citation type="submission" date="2023-03" db="EMBL/GenBank/DDBJ databases">
        <title>Strain YYF002 represents a novel species in the genus Winogradskyella isolated from seawater.</title>
        <authorList>
            <person name="Fu Z.-Y."/>
        </authorList>
    </citation>
    <scope>NUCLEOTIDE SEQUENCE [LARGE SCALE GENOMIC DNA]</scope>
    <source>
        <strain evidence="2 3">YYF002</strain>
    </source>
</reference>
<organism evidence="2 3">
    <name type="scientific">Winogradskyella marincola</name>
    <dbReference type="NCBI Taxonomy" id="3037795"/>
    <lineage>
        <taxon>Bacteria</taxon>
        <taxon>Pseudomonadati</taxon>
        <taxon>Bacteroidota</taxon>
        <taxon>Flavobacteriia</taxon>
        <taxon>Flavobacteriales</taxon>
        <taxon>Flavobacteriaceae</taxon>
        <taxon>Winogradskyella</taxon>
    </lineage>
</organism>
<dbReference type="InterPro" id="IPR008471">
    <property type="entry name" value="MnmC-like_methylTransf"/>
</dbReference>
<dbReference type="InterPro" id="IPR029063">
    <property type="entry name" value="SAM-dependent_MTases_sf"/>
</dbReference>
<dbReference type="Pfam" id="PF05430">
    <property type="entry name" value="Methyltransf_30"/>
    <property type="match status" value="1"/>
</dbReference>
<dbReference type="InterPro" id="IPR047785">
    <property type="entry name" value="tRNA_MNMC2"/>
</dbReference>
<evidence type="ECO:0000259" key="1">
    <source>
        <dbReference type="Pfam" id="PF05430"/>
    </source>
</evidence>
<dbReference type="RefSeq" id="WP_278005837.1">
    <property type="nucleotide sequence ID" value="NZ_JARSBN010000005.1"/>
</dbReference>
<dbReference type="Gene3D" id="3.40.50.150">
    <property type="entry name" value="Vaccinia Virus protein VP39"/>
    <property type="match status" value="1"/>
</dbReference>
<evidence type="ECO:0000313" key="2">
    <source>
        <dbReference type="EMBL" id="MDG4716391.1"/>
    </source>
</evidence>